<dbReference type="Proteomes" id="UP000269198">
    <property type="component" value="Unassembled WGS sequence"/>
</dbReference>
<protein>
    <recommendedName>
        <fullName evidence="2">DUF5709 domain-containing protein</fullName>
    </recommendedName>
</protein>
<dbReference type="RefSeq" id="WP_123199301.1">
    <property type="nucleotide sequence ID" value="NZ_RJMB01000001.1"/>
</dbReference>
<reference evidence="3 4" key="1">
    <citation type="submission" date="2018-11" db="EMBL/GenBank/DDBJ databases">
        <title>The genome draft of YIM 96095.</title>
        <authorList>
            <person name="Tang S.-K."/>
            <person name="Chunyu W.-X."/>
            <person name="Feng Y.-Z."/>
        </authorList>
    </citation>
    <scope>NUCLEOTIDE SEQUENCE [LARGE SCALE GENOMIC DNA]</scope>
    <source>
        <strain evidence="3 4">YIM 96095</strain>
    </source>
</reference>
<gene>
    <name evidence="3" type="ORF">EFW17_01055</name>
</gene>
<feature type="domain" description="DUF5709" evidence="2">
    <location>
        <begin position="91"/>
        <end position="137"/>
    </location>
</feature>
<dbReference type="InterPro" id="IPR043763">
    <property type="entry name" value="DUF5709"/>
</dbReference>
<feature type="compositionally biased region" description="Basic and acidic residues" evidence="1">
    <location>
        <begin position="51"/>
        <end position="69"/>
    </location>
</feature>
<accession>A0A3N0EHS0</accession>
<name>A0A3N0EHS0_9ACTN</name>
<dbReference type="OrthoDB" id="3436551at2"/>
<organism evidence="3 4">
    <name type="scientific">Halostreptopolyspora alba</name>
    <dbReference type="NCBI Taxonomy" id="2487137"/>
    <lineage>
        <taxon>Bacteria</taxon>
        <taxon>Bacillati</taxon>
        <taxon>Actinomycetota</taxon>
        <taxon>Actinomycetes</taxon>
        <taxon>Streptosporangiales</taxon>
        <taxon>Nocardiopsidaceae</taxon>
        <taxon>Halostreptopolyspora</taxon>
    </lineage>
</organism>
<sequence>MEEKRPDEDPINDEAADWEGAGLPAQEDSTEEQALPRDEPASMGEYGTAGTEKEAGEPLDRALGRERADVAGVADSGAPPHGTSRHAPAGGRDRGMRLVEEDEGIREDREETLIAQDAGEDRGAYTPEEQALHTEEEQPGAG</sequence>
<evidence type="ECO:0000256" key="1">
    <source>
        <dbReference type="SAM" id="MobiDB-lite"/>
    </source>
</evidence>
<dbReference type="AlphaFoldDB" id="A0A3N0EHS0"/>
<dbReference type="EMBL" id="RJMB01000001">
    <property type="protein sequence ID" value="RNL87436.1"/>
    <property type="molecule type" value="Genomic_DNA"/>
</dbReference>
<keyword evidence="4" id="KW-1185">Reference proteome</keyword>
<proteinExistence type="predicted"/>
<feature type="region of interest" description="Disordered" evidence="1">
    <location>
        <begin position="1"/>
        <end position="142"/>
    </location>
</feature>
<comment type="caution">
    <text evidence="3">The sequence shown here is derived from an EMBL/GenBank/DDBJ whole genome shotgun (WGS) entry which is preliminary data.</text>
</comment>
<evidence type="ECO:0000259" key="2">
    <source>
        <dbReference type="Pfam" id="PF18970"/>
    </source>
</evidence>
<evidence type="ECO:0000313" key="4">
    <source>
        <dbReference type="Proteomes" id="UP000269198"/>
    </source>
</evidence>
<dbReference type="Pfam" id="PF18970">
    <property type="entry name" value="DUF5709"/>
    <property type="match status" value="1"/>
</dbReference>
<evidence type="ECO:0000313" key="3">
    <source>
        <dbReference type="EMBL" id="RNL87436.1"/>
    </source>
</evidence>